<keyword evidence="6" id="KW-1185">Reference proteome</keyword>
<dbReference type="GO" id="GO:0016491">
    <property type="term" value="F:oxidoreductase activity"/>
    <property type="evidence" value="ECO:0007669"/>
    <property type="project" value="UniProtKB-KW"/>
</dbReference>
<dbReference type="PANTHER" id="PTHR44196">
    <property type="entry name" value="DEHYDROGENASE/REDUCTASE SDR FAMILY MEMBER 7B"/>
    <property type="match status" value="1"/>
</dbReference>
<dbReference type="InterPro" id="IPR057326">
    <property type="entry name" value="KR_dom"/>
</dbReference>
<dbReference type="OrthoDB" id="3237043at2"/>
<sequence>MDRFDFTRGTAVVTGAAGGIGEQLALALARRGSALALVDRDAERLEQVARQAGKLSGRPVTTYLADLSDDAATHALGERLVVAHPDATLLVNNAGVALGGTFEQVSEEEFDWVMAVNYRAVVTLTRALLPVLRANPGSHLVNLSSLFGLIAPPGQVAYATSKFAVRGFTEALRAELAGSVGVTVVHPGGIRTGIATSSRIAASVPAAEHEAGRKAFNKLLTYPPERAAAEIVSAVERRRGRLLIAVSARVPDVLARLFPAHYSSVLALVLKRVGPRK</sequence>
<dbReference type="Proteomes" id="UP000183015">
    <property type="component" value="Unassembled WGS sequence"/>
</dbReference>
<dbReference type="InterPro" id="IPR020904">
    <property type="entry name" value="Sc_DH/Rdtase_CS"/>
</dbReference>
<dbReference type="eggNOG" id="COG0300">
    <property type="taxonomic scope" value="Bacteria"/>
</dbReference>
<evidence type="ECO:0000256" key="1">
    <source>
        <dbReference type="ARBA" id="ARBA00006484"/>
    </source>
</evidence>
<dbReference type="PRINTS" id="PR00081">
    <property type="entry name" value="GDHRDH"/>
</dbReference>
<dbReference type="SMART" id="SM00822">
    <property type="entry name" value="PKS_KR"/>
    <property type="match status" value="1"/>
</dbReference>
<comment type="similarity">
    <text evidence="1 3">Belongs to the short-chain dehydrogenases/reductases (SDR) family.</text>
</comment>
<organism evidence="5 6">
    <name type="scientific">Streptacidiphilus jiangxiensis</name>
    <dbReference type="NCBI Taxonomy" id="235985"/>
    <lineage>
        <taxon>Bacteria</taxon>
        <taxon>Bacillati</taxon>
        <taxon>Actinomycetota</taxon>
        <taxon>Actinomycetes</taxon>
        <taxon>Kitasatosporales</taxon>
        <taxon>Streptomycetaceae</taxon>
        <taxon>Streptacidiphilus</taxon>
    </lineage>
</organism>
<dbReference type="PANTHER" id="PTHR44196:SF1">
    <property type="entry name" value="DEHYDROGENASE_REDUCTASE SDR FAMILY MEMBER 7B"/>
    <property type="match status" value="1"/>
</dbReference>
<dbReference type="RefSeq" id="WP_042443850.1">
    <property type="nucleotide sequence ID" value="NZ_BBPN01000005.1"/>
</dbReference>
<gene>
    <name evidence="5" type="ORF">SAMN05414137_102521</name>
</gene>
<dbReference type="EMBL" id="FOAZ01000002">
    <property type="protein sequence ID" value="SEK58052.1"/>
    <property type="molecule type" value="Genomic_DNA"/>
</dbReference>
<dbReference type="CDD" id="cd05233">
    <property type="entry name" value="SDR_c"/>
    <property type="match status" value="1"/>
</dbReference>
<feature type="domain" description="Ketoreductase" evidence="4">
    <location>
        <begin position="9"/>
        <end position="193"/>
    </location>
</feature>
<keyword evidence="2" id="KW-0560">Oxidoreductase</keyword>
<reference evidence="6" key="1">
    <citation type="submission" date="2016-10" db="EMBL/GenBank/DDBJ databases">
        <authorList>
            <person name="Varghese N."/>
        </authorList>
    </citation>
    <scope>NUCLEOTIDE SEQUENCE [LARGE SCALE GENOMIC DNA]</scope>
    <source>
        <strain evidence="6">DSM 45096 / BCRC 16803 / CGMCC 4.1857 / CIP 109030 / JCM 12277 / KCTC 19219 / NBRC 100920 / 33214</strain>
    </source>
</reference>
<evidence type="ECO:0000313" key="5">
    <source>
        <dbReference type="EMBL" id="SEK58052.1"/>
    </source>
</evidence>
<evidence type="ECO:0000256" key="2">
    <source>
        <dbReference type="ARBA" id="ARBA00023002"/>
    </source>
</evidence>
<dbReference type="AlphaFoldDB" id="A0A1H7I886"/>
<dbReference type="PROSITE" id="PS00061">
    <property type="entry name" value="ADH_SHORT"/>
    <property type="match status" value="1"/>
</dbReference>
<evidence type="ECO:0000256" key="3">
    <source>
        <dbReference type="RuleBase" id="RU000363"/>
    </source>
</evidence>
<evidence type="ECO:0000313" key="6">
    <source>
        <dbReference type="Proteomes" id="UP000183015"/>
    </source>
</evidence>
<dbReference type="PRINTS" id="PR00080">
    <property type="entry name" value="SDRFAMILY"/>
</dbReference>
<dbReference type="InterPro" id="IPR036291">
    <property type="entry name" value="NAD(P)-bd_dom_sf"/>
</dbReference>
<evidence type="ECO:0000259" key="4">
    <source>
        <dbReference type="SMART" id="SM00822"/>
    </source>
</evidence>
<dbReference type="InterPro" id="IPR002347">
    <property type="entry name" value="SDR_fam"/>
</dbReference>
<dbReference type="Gene3D" id="3.40.50.720">
    <property type="entry name" value="NAD(P)-binding Rossmann-like Domain"/>
    <property type="match status" value="1"/>
</dbReference>
<proteinExistence type="inferred from homology"/>
<accession>A0A1H7I886</accession>
<protein>
    <submittedName>
        <fullName evidence="5">Short-chain dehydrogenase</fullName>
    </submittedName>
</protein>
<dbReference type="STRING" id="235985.SAMN05414137_102521"/>
<dbReference type="GO" id="GO:0016020">
    <property type="term" value="C:membrane"/>
    <property type="evidence" value="ECO:0007669"/>
    <property type="project" value="TreeGrafter"/>
</dbReference>
<dbReference type="Pfam" id="PF00106">
    <property type="entry name" value="adh_short"/>
    <property type="match status" value="1"/>
</dbReference>
<name>A0A1H7I886_STRJI</name>
<dbReference type="SUPFAM" id="SSF51735">
    <property type="entry name" value="NAD(P)-binding Rossmann-fold domains"/>
    <property type="match status" value="1"/>
</dbReference>